<gene>
    <name evidence="1" type="ORF">DNFV4_03048</name>
</gene>
<name>A0AA86N0R0_9BACT</name>
<proteinExistence type="predicted"/>
<protein>
    <submittedName>
        <fullName evidence="1">Uncharacterized protein</fullName>
    </submittedName>
</protein>
<accession>A0AA86N0R0</accession>
<reference evidence="1" key="1">
    <citation type="submission" date="2022-10" db="EMBL/GenBank/DDBJ databases">
        <authorList>
            <person name="Koch H."/>
        </authorList>
    </citation>
    <scope>NUCLEOTIDE SEQUENCE</scope>
    <source>
        <strain evidence="1">DNF</strain>
    </source>
</reference>
<dbReference type="Proteomes" id="UP001179121">
    <property type="component" value="Chromosome"/>
</dbReference>
<organism evidence="1 2">
    <name type="scientific">Nitrospira tepida</name>
    <dbReference type="NCBI Taxonomy" id="2973512"/>
    <lineage>
        <taxon>Bacteria</taxon>
        <taxon>Pseudomonadati</taxon>
        <taxon>Nitrospirota</taxon>
        <taxon>Nitrospiria</taxon>
        <taxon>Nitrospirales</taxon>
        <taxon>Nitrospiraceae</taxon>
        <taxon>Nitrospira</taxon>
    </lineage>
</organism>
<keyword evidence="2" id="KW-1185">Reference proteome</keyword>
<evidence type="ECO:0000313" key="1">
    <source>
        <dbReference type="EMBL" id="CAI4032618.1"/>
    </source>
</evidence>
<dbReference type="KEGG" id="nti:DNFV4_03048"/>
<sequence>MTRSWLFHGAVSEGARAGVAACVINLSAMIGGKDRMHHAGWVGMYGDLQGIAGKSLKEIEGLELTALNPPTEEEQDPLRLG</sequence>
<dbReference type="EMBL" id="OX365700">
    <property type="protein sequence ID" value="CAI4032618.1"/>
    <property type="molecule type" value="Genomic_DNA"/>
</dbReference>
<evidence type="ECO:0000313" key="2">
    <source>
        <dbReference type="Proteomes" id="UP001179121"/>
    </source>
</evidence>
<dbReference type="AlphaFoldDB" id="A0AA86N0R0"/>